<organism evidence="2 3">
    <name type="scientific">Handroanthus impetiginosus</name>
    <dbReference type="NCBI Taxonomy" id="429701"/>
    <lineage>
        <taxon>Eukaryota</taxon>
        <taxon>Viridiplantae</taxon>
        <taxon>Streptophyta</taxon>
        <taxon>Embryophyta</taxon>
        <taxon>Tracheophyta</taxon>
        <taxon>Spermatophyta</taxon>
        <taxon>Magnoliopsida</taxon>
        <taxon>eudicotyledons</taxon>
        <taxon>Gunneridae</taxon>
        <taxon>Pentapetalae</taxon>
        <taxon>asterids</taxon>
        <taxon>lamiids</taxon>
        <taxon>Lamiales</taxon>
        <taxon>Bignoniaceae</taxon>
        <taxon>Crescentiina</taxon>
        <taxon>Tabebuia alliance</taxon>
        <taxon>Handroanthus</taxon>
    </lineage>
</organism>
<dbReference type="Proteomes" id="UP000231279">
    <property type="component" value="Unassembled WGS sequence"/>
</dbReference>
<keyword evidence="3" id="KW-1185">Reference proteome</keyword>
<dbReference type="AlphaFoldDB" id="A0A2G9HMD1"/>
<proteinExistence type="predicted"/>
<evidence type="ECO:0000313" key="3">
    <source>
        <dbReference type="Proteomes" id="UP000231279"/>
    </source>
</evidence>
<gene>
    <name evidence="2" type="ORF">CDL12_08639</name>
</gene>
<evidence type="ECO:0000256" key="1">
    <source>
        <dbReference type="SAM" id="MobiDB-lite"/>
    </source>
</evidence>
<feature type="region of interest" description="Disordered" evidence="1">
    <location>
        <begin position="1"/>
        <end position="26"/>
    </location>
</feature>
<reference evidence="3" key="1">
    <citation type="journal article" date="2018" name="Gigascience">
        <title>Genome assembly of the Pink Ipe (Handroanthus impetiginosus, Bignoniaceae), a highly valued, ecologically keystone Neotropical timber forest tree.</title>
        <authorList>
            <person name="Silva-Junior O.B."/>
            <person name="Grattapaglia D."/>
            <person name="Novaes E."/>
            <person name="Collevatti R.G."/>
        </authorList>
    </citation>
    <scope>NUCLEOTIDE SEQUENCE [LARGE SCALE GENOMIC DNA]</scope>
    <source>
        <strain evidence="3">cv. UFG-1</strain>
    </source>
</reference>
<comment type="caution">
    <text evidence="2">The sequence shown here is derived from an EMBL/GenBank/DDBJ whole genome shotgun (WGS) entry which is preliminary data.</text>
</comment>
<dbReference type="EMBL" id="NKXS01001422">
    <property type="protein sequence ID" value="PIN18682.1"/>
    <property type="molecule type" value="Genomic_DNA"/>
</dbReference>
<sequence length="110" mass="12303">MGQRQQPHLNSYTTCGERSNTKQTPSNPVFFNSTLSPLSLSLSLYPQKFSAVQRDEPSCSFNLFLSLFETVSTAASATLTISMISFVYKSTLNIKKHTQIHIHCLCKNIV</sequence>
<accession>A0A2G9HMD1</accession>
<protein>
    <submittedName>
        <fullName evidence="2">Uncharacterized protein</fullName>
    </submittedName>
</protein>
<name>A0A2G9HMD1_9LAMI</name>
<evidence type="ECO:0000313" key="2">
    <source>
        <dbReference type="EMBL" id="PIN18682.1"/>
    </source>
</evidence>